<dbReference type="OrthoDB" id="49605at2759"/>
<feature type="domain" description="WLM" evidence="3">
    <location>
        <begin position="120"/>
        <end position="314"/>
    </location>
</feature>
<sequence length="330" mass="36921">METPPATMELTITHRGNAYHINLLSDDTIAMLQSRLEELTSVPPSFQKLLYKGKKPSLKDDNTLAQAGLKDGMKVQMLGSTAEELGGMRAVEDEHSRRERIMRERAAKAHAKVRSTGASSSAASSRYQFHHIEPLPHLPDPPSALALLQRLAADPAIRHIMQKNQLAVGALTELAPHEQPELLGLNVNAGQTIKLRIRTDRYDGFRLYKDIRKVLCHELTHNVWGDHDDSFKEMNSRLNREVAEFERSVSEGTHHLAGLGDVYAPSSEIEAEARTYLSGEGLQVLGGSSSDSMLNETREERRIRLLDATMRRLQKEEEELEQMCGTTKSP</sequence>
<dbReference type="AlphaFoldDB" id="J4HVZ4"/>
<feature type="coiled-coil region" evidence="1">
    <location>
        <begin position="296"/>
        <end position="326"/>
    </location>
</feature>
<evidence type="ECO:0000259" key="2">
    <source>
        <dbReference type="PROSITE" id="PS50053"/>
    </source>
</evidence>
<dbReference type="Pfam" id="PF08325">
    <property type="entry name" value="WLM"/>
    <property type="match status" value="1"/>
</dbReference>
<dbReference type="PANTHER" id="PTHR47795">
    <property type="entry name" value="UBIQUITIN AND WLM DOMAIN-CONTAINING METALLOPROTEASE SPCC1442.07C"/>
    <property type="match status" value="1"/>
</dbReference>
<dbReference type="InterPro" id="IPR000626">
    <property type="entry name" value="Ubiquitin-like_dom"/>
</dbReference>
<feature type="domain" description="Ubiquitin-like" evidence="2">
    <location>
        <begin position="8"/>
        <end position="78"/>
    </location>
</feature>
<dbReference type="RefSeq" id="XP_012180650.1">
    <property type="nucleotide sequence ID" value="XM_012325260.1"/>
</dbReference>
<dbReference type="InParanoid" id="J4HVZ4"/>
<dbReference type="PROSITE" id="PS50053">
    <property type="entry name" value="UBIQUITIN_2"/>
    <property type="match status" value="1"/>
</dbReference>
<evidence type="ECO:0000313" key="5">
    <source>
        <dbReference type="Proteomes" id="UP000006352"/>
    </source>
</evidence>
<dbReference type="Proteomes" id="UP000006352">
    <property type="component" value="Unassembled WGS sequence"/>
</dbReference>
<dbReference type="GO" id="GO:0070628">
    <property type="term" value="F:proteasome binding"/>
    <property type="evidence" value="ECO:0007669"/>
    <property type="project" value="TreeGrafter"/>
</dbReference>
<keyword evidence="1" id="KW-0175">Coiled coil</keyword>
<evidence type="ECO:0000259" key="3">
    <source>
        <dbReference type="PROSITE" id="PS51397"/>
    </source>
</evidence>
<evidence type="ECO:0000313" key="4">
    <source>
        <dbReference type="EMBL" id="CCM01367.1"/>
    </source>
</evidence>
<dbReference type="SMART" id="SM00213">
    <property type="entry name" value="UBQ"/>
    <property type="match status" value="1"/>
</dbReference>
<dbReference type="SUPFAM" id="SSF54236">
    <property type="entry name" value="Ubiquitin-like"/>
    <property type="match status" value="1"/>
</dbReference>
<dbReference type="PANTHER" id="PTHR47795:SF1">
    <property type="entry name" value="DNA-DEPENDENT METALLOPROTEASE WSS1 HOMOLOG 2"/>
    <property type="match status" value="1"/>
</dbReference>
<dbReference type="PROSITE" id="PS51397">
    <property type="entry name" value="WLM"/>
    <property type="match status" value="1"/>
</dbReference>
<dbReference type="EMBL" id="HE797029">
    <property type="protein sequence ID" value="CCM01367.1"/>
    <property type="molecule type" value="Genomic_DNA"/>
</dbReference>
<dbReference type="InterPro" id="IPR013536">
    <property type="entry name" value="WLM_dom"/>
</dbReference>
<dbReference type="Gene3D" id="3.10.20.90">
    <property type="entry name" value="Phosphatidylinositol 3-kinase Catalytic Subunit, Chain A, domain 1"/>
    <property type="match status" value="1"/>
</dbReference>
<organism evidence="4 5">
    <name type="scientific">Fibroporia radiculosa</name>
    <dbReference type="NCBI Taxonomy" id="599839"/>
    <lineage>
        <taxon>Eukaryota</taxon>
        <taxon>Fungi</taxon>
        <taxon>Dikarya</taxon>
        <taxon>Basidiomycota</taxon>
        <taxon>Agaricomycotina</taxon>
        <taxon>Agaricomycetes</taxon>
        <taxon>Polyporales</taxon>
        <taxon>Fibroporiaceae</taxon>
        <taxon>Fibroporia</taxon>
    </lineage>
</organism>
<accession>J4HVZ4</accession>
<keyword evidence="5" id="KW-1185">Reference proteome</keyword>
<gene>
    <name evidence="4" type="ORF">FIBRA_03417</name>
</gene>
<evidence type="ECO:0008006" key="6">
    <source>
        <dbReference type="Google" id="ProtNLM"/>
    </source>
</evidence>
<dbReference type="STRING" id="599839.J4HVZ4"/>
<name>J4HVZ4_9APHY</name>
<reference evidence="4 5" key="1">
    <citation type="journal article" date="2012" name="Appl. Environ. Microbiol.">
        <title>Short-read sequencing for genomic analysis of the brown rot fungus Fibroporia radiculosa.</title>
        <authorList>
            <person name="Tang J.D."/>
            <person name="Perkins A.D."/>
            <person name="Sonstegard T.S."/>
            <person name="Schroeder S.G."/>
            <person name="Burgess S.C."/>
            <person name="Diehl S.V."/>
        </authorList>
    </citation>
    <scope>NUCLEOTIDE SEQUENCE [LARGE SCALE GENOMIC DNA]</scope>
    <source>
        <strain evidence="4 5">TFFH 294</strain>
    </source>
</reference>
<evidence type="ECO:0000256" key="1">
    <source>
        <dbReference type="SAM" id="Coils"/>
    </source>
</evidence>
<dbReference type="InterPro" id="IPR029071">
    <property type="entry name" value="Ubiquitin-like_domsf"/>
</dbReference>
<dbReference type="Pfam" id="PF00240">
    <property type="entry name" value="ubiquitin"/>
    <property type="match status" value="1"/>
</dbReference>
<dbReference type="GeneID" id="24096278"/>
<dbReference type="SMR" id="J4HVZ4"/>
<dbReference type="HOGENOM" id="CLU_056790_1_0_1"/>
<protein>
    <recommendedName>
        <fullName evidence="6">WLM domain-containing protein</fullName>
    </recommendedName>
</protein>
<proteinExistence type="predicted"/>